<feature type="domain" description="CRISPR type III-associated protein" evidence="2">
    <location>
        <begin position="10"/>
        <end position="371"/>
    </location>
</feature>
<keyword evidence="4" id="KW-1185">Reference proteome</keyword>
<evidence type="ECO:0000256" key="1">
    <source>
        <dbReference type="ARBA" id="ARBA00023118"/>
    </source>
</evidence>
<proteinExistence type="predicted"/>
<dbReference type="PANTHER" id="PTHR36700">
    <property type="entry name" value="CRISPR SYSTEM CMR SUBUNIT CMR4"/>
    <property type="match status" value="1"/>
</dbReference>
<dbReference type="OrthoDB" id="9789361at2"/>
<dbReference type="NCBIfam" id="TIGR02580">
    <property type="entry name" value="cas_RAMP_Cmr4"/>
    <property type="match status" value="2"/>
</dbReference>
<gene>
    <name evidence="3" type="ORF">EDD73_1397</name>
</gene>
<dbReference type="GO" id="GO:0051607">
    <property type="term" value="P:defense response to virus"/>
    <property type="evidence" value="ECO:0007669"/>
    <property type="project" value="UniProtKB-KW"/>
</dbReference>
<dbReference type="Pfam" id="PF03787">
    <property type="entry name" value="RAMPs"/>
    <property type="match status" value="1"/>
</dbReference>
<accession>A0A4R2RDC3</accession>
<dbReference type="Proteomes" id="UP000294813">
    <property type="component" value="Unassembled WGS sequence"/>
</dbReference>
<dbReference type="AlphaFoldDB" id="A0A4R2RDC3"/>
<name>A0A4R2RDC3_9FIRM</name>
<evidence type="ECO:0000313" key="4">
    <source>
        <dbReference type="Proteomes" id="UP000294813"/>
    </source>
</evidence>
<dbReference type="InterPro" id="IPR013410">
    <property type="entry name" value="CRISPR-assoc_RAMP_Cmr4"/>
</dbReference>
<evidence type="ECO:0000313" key="3">
    <source>
        <dbReference type="EMBL" id="TCP60308.1"/>
    </source>
</evidence>
<dbReference type="PANTHER" id="PTHR36700:SF1">
    <property type="entry name" value="CRISPR SYSTEM CMR SUBUNIT CMR4"/>
    <property type="match status" value="1"/>
</dbReference>
<reference evidence="3 4" key="1">
    <citation type="submission" date="2019-03" db="EMBL/GenBank/DDBJ databases">
        <title>Genomic Encyclopedia of Type Strains, Phase IV (KMG-IV): sequencing the most valuable type-strain genomes for metagenomic binning, comparative biology and taxonomic classification.</title>
        <authorList>
            <person name="Goeker M."/>
        </authorList>
    </citation>
    <scope>NUCLEOTIDE SEQUENCE [LARGE SCALE GENOMIC DNA]</scope>
    <source>
        <strain evidence="3 4">DSM 11170</strain>
    </source>
</reference>
<sequence>MYKDGGILFFYTETPLHAGMGASTGVIDLPVQRERATQYPMVQGSGVKGSLRYLAAEKLGVTALRREIALLEKRKSQGDAVAALLAQKRSDLKSRNSAIVATFGPDPEDNGPAHGGALSFSDARILLFPVRSLSGVFAWITSPAVLHRLQRDATRCGLTLWQNKQTGHEADLLSDALPHVPPQTALVSTASPLIMERGAQKKVVLEEFAFTAESHGQVDAIAAWLRDHMFPQDETGQTAREYRYLQDLMAQPVNSSEEKIKSTLVILDDESFRQFTVLATEVNTRIRINPLTGTVETGALWTEECVPAEALLYSLMLASAPRTAPEALPAELQGANSCGSARSVVHYLQTHVFGAGMLQMGGDETVGRGFVGLRFNPGRTV</sequence>
<organism evidence="3 4">
    <name type="scientific">Heliophilum fasciatum</name>
    <dbReference type="NCBI Taxonomy" id="35700"/>
    <lineage>
        <taxon>Bacteria</taxon>
        <taxon>Bacillati</taxon>
        <taxon>Bacillota</taxon>
        <taxon>Clostridia</taxon>
        <taxon>Eubacteriales</taxon>
        <taxon>Heliobacteriaceae</taxon>
        <taxon>Heliophilum</taxon>
    </lineage>
</organism>
<dbReference type="EMBL" id="SLXT01000039">
    <property type="protein sequence ID" value="TCP60308.1"/>
    <property type="molecule type" value="Genomic_DNA"/>
</dbReference>
<dbReference type="InterPro" id="IPR005537">
    <property type="entry name" value="RAMP_III_fam"/>
</dbReference>
<comment type="caution">
    <text evidence="3">The sequence shown here is derived from an EMBL/GenBank/DDBJ whole genome shotgun (WGS) entry which is preliminary data.</text>
</comment>
<keyword evidence="1" id="KW-0051">Antiviral defense</keyword>
<dbReference type="RefSeq" id="WP_131920843.1">
    <property type="nucleotide sequence ID" value="NZ_JAOQNU010000039.1"/>
</dbReference>
<protein>
    <submittedName>
        <fullName evidence="3">CRISPR-associated protein Cmr4</fullName>
    </submittedName>
</protein>
<evidence type="ECO:0000259" key="2">
    <source>
        <dbReference type="Pfam" id="PF03787"/>
    </source>
</evidence>